<dbReference type="SUPFAM" id="SSF54928">
    <property type="entry name" value="RNA-binding domain, RBD"/>
    <property type="match status" value="1"/>
</dbReference>
<dbReference type="CDD" id="cd00590">
    <property type="entry name" value="RRM_SF"/>
    <property type="match status" value="1"/>
</dbReference>
<dbReference type="InterPro" id="IPR035979">
    <property type="entry name" value="RBD_domain_sf"/>
</dbReference>
<dbReference type="SMART" id="SM00360">
    <property type="entry name" value="RRM"/>
    <property type="match status" value="1"/>
</dbReference>
<keyword evidence="5" id="KW-1185">Reference proteome</keyword>
<evidence type="ECO:0000313" key="4">
    <source>
        <dbReference type="EMBL" id="KDQ55135.1"/>
    </source>
</evidence>
<dbReference type="InterPro" id="IPR000504">
    <property type="entry name" value="RRM_dom"/>
</dbReference>
<evidence type="ECO:0000259" key="3">
    <source>
        <dbReference type="PROSITE" id="PS50102"/>
    </source>
</evidence>
<accession>A0A067PMV5</accession>
<protein>
    <recommendedName>
        <fullName evidence="3">RRM domain-containing protein</fullName>
    </recommendedName>
</protein>
<dbReference type="EMBL" id="KL197726">
    <property type="protein sequence ID" value="KDQ55135.1"/>
    <property type="molecule type" value="Genomic_DNA"/>
</dbReference>
<evidence type="ECO:0000256" key="2">
    <source>
        <dbReference type="SAM" id="MobiDB-lite"/>
    </source>
</evidence>
<evidence type="ECO:0000256" key="1">
    <source>
        <dbReference type="PROSITE-ProRule" id="PRU00176"/>
    </source>
</evidence>
<proteinExistence type="predicted"/>
<name>A0A067PMV5_9AGAM</name>
<dbReference type="InterPro" id="IPR012677">
    <property type="entry name" value="Nucleotide-bd_a/b_plait_sf"/>
</dbReference>
<evidence type="ECO:0000313" key="5">
    <source>
        <dbReference type="Proteomes" id="UP000027265"/>
    </source>
</evidence>
<dbReference type="PROSITE" id="PS50102">
    <property type="entry name" value="RRM"/>
    <property type="match status" value="1"/>
</dbReference>
<dbReference type="InParanoid" id="A0A067PMV5"/>
<dbReference type="HOGENOM" id="CLU_056747_0_0_1"/>
<reference evidence="5" key="1">
    <citation type="journal article" date="2014" name="Proc. Natl. Acad. Sci. U.S.A.">
        <title>Extensive sampling of basidiomycete genomes demonstrates inadequacy of the white-rot/brown-rot paradigm for wood decay fungi.</title>
        <authorList>
            <person name="Riley R."/>
            <person name="Salamov A.A."/>
            <person name="Brown D.W."/>
            <person name="Nagy L.G."/>
            <person name="Floudas D."/>
            <person name="Held B.W."/>
            <person name="Levasseur A."/>
            <person name="Lombard V."/>
            <person name="Morin E."/>
            <person name="Otillar R."/>
            <person name="Lindquist E.A."/>
            <person name="Sun H."/>
            <person name="LaButti K.M."/>
            <person name="Schmutz J."/>
            <person name="Jabbour D."/>
            <person name="Luo H."/>
            <person name="Baker S.E."/>
            <person name="Pisabarro A.G."/>
            <person name="Walton J.D."/>
            <person name="Blanchette R.A."/>
            <person name="Henrissat B."/>
            <person name="Martin F."/>
            <person name="Cullen D."/>
            <person name="Hibbett D.S."/>
            <person name="Grigoriev I.V."/>
        </authorList>
    </citation>
    <scope>NUCLEOTIDE SEQUENCE [LARGE SCALE GENOMIC DNA]</scope>
    <source>
        <strain evidence="5">MUCL 33604</strain>
    </source>
</reference>
<sequence>MFDTNTGANGKRSLSARLSASGTTSPPPKINFGGADRALKDALGLEKSGGDISIKGASSRGNVVRVTGLVKGTTAADVEAIFKRCGHIISSSLETPTGPQSDPSVRLTYKNSADAQAAIKKFDGQQADGKTLRVTVLGGVNATLGGRLGLSVVDGSVDVLMDSSDSAGGSKMRSDSILASDPRAQVLIAPPGTDPKEYAPQSSWRGGRGGGRGRGGRRRGGGGARMDLD</sequence>
<feature type="domain" description="RRM" evidence="3">
    <location>
        <begin position="62"/>
        <end position="139"/>
    </location>
</feature>
<organism evidence="4 5">
    <name type="scientific">Jaapia argillacea MUCL 33604</name>
    <dbReference type="NCBI Taxonomy" id="933084"/>
    <lineage>
        <taxon>Eukaryota</taxon>
        <taxon>Fungi</taxon>
        <taxon>Dikarya</taxon>
        <taxon>Basidiomycota</taxon>
        <taxon>Agaricomycotina</taxon>
        <taxon>Agaricomycetes</taxon>
        <taxon>Agaricomycetidae</taxon>
        <taxon>Jaapiales</taxon>
        <taxon>Jaapiaceae</taxon>
        <taxon>Jaapia</taxon>
    </lineage>
</organism>
<feature type="region of interest" description="Disordered" evidence="2">
    <location>
        <begin position="163"/>
        <end position="229"/>
    </location>
</feature>
<dbReference type="Gene3D" id="3.30.70.330">
    <property type="match status" value="1"/>
</dbReference>
<dbReference type="AlphaFoldDB" id="A0A067PMV5"/>
<feature type="region of interest" description="Disordered" evidence="2">
    <location>
        <begin position="1"/>
        <end position="33"/>
    </location>
</feature>
<dbReference type="OrthoDB" id="6159137at2759"/>
<keyword evidence="1" id="KW-0694">RNA-binding</keyword>
<gene>
    <name evidence="4" type="ORF">JAAARDRAFT_60096</name>
</gene>
<dbReference type="STRING" id="933084.A0A067PMV5"/>
<dbReference type="Proteomes" id="UP000027265">
    <property type="component" value="Unassembled WGS sequence"/>
</dbReference>
<dbReference type="Pfam" id="PF00076">
    <property type="entry name" value="RRM_1"/>
    <property type="match status" value="1"/>
</dbReference>
<dbReference type="GO" id="GO:0003723">
    <property type="term" value="F:RNA binding"/>
    <property type="evidence" value="ECO:0007669"/>
    <property type="project" value="UniProtKB-UniRule"/>
</dbReference>